<dbReference type="GO" id="GO:0051539">
    <property type="term" value="F:4 iron, 4 sulfur cluster binding"/>
    <property type="evidence" value="ECO:0007669"/>
    <property type="project" value="UniProtKB-KW"/>
</dbReference>
<dbReference type="EMBL" id="DVFI01000073">
    <property type="protein sequence ID" value="HIQ62889.1"/>
    <property type="molecule type" value="Genomic_DNA"/>
</dbReference>
<dbReference type="CDD" id="cd00207">
    <property type="entry name" value="fer2"/>
    <property type="match status" value="1"/>
</dbReference>
<evidence type="ECO:0000256" key="3">
    <source>
        <dbReference type="ARBA" id="ARBA00022737"/>
    </source>
</evidence>
<dbReference type="InterPro" id="IPR028261">
    <property type="entry name" value="DPD_II"/>
</dbReference>
<accession>A0A9D0YW96</accession>
<dbReference type="InterPro" id="IPR017900">
    <property type="entry name" value="4Fe4S_Fe_S_CS"/>
</dbReference>
<name>A0A9D0YW96_9FIRM</name>
<dbReference type="GO" id="GO:0016491">
    <property type="term" value="F:oxidoreductase activity"/>
    <property type="evidence" value="ECO:0007669"/>
    <property type="project" value="InterPro"/>
</dbReference>
<dbReference type="Pfam" id="PF12838">
    <property type="entry name" value="Fer4_7"/>
    <property type="match status" value="1"/>
</dbReference>
<dbReference type="Gene3D" id="1.10.1060.10">
    <property type="entry name" value="Alpha-helical ferredoxin"/>
    <property type="match status" value="1"/>
</dbReference>
<keyword evidence="4" id="KW-0408">Iron</keyword>
<feature type="domain" description="4Fe-4S ferredoxin-type" evidence="7">
    <location>
        <begin position="642"/>
        <end position="671"/>
    </location>
</feature>
<dbReference type="PROSITE" id="PS51085">
    <property type="entry name" value="2FE2S_FER_2"/>
    <property type="match status" value="1"/>
</dbReference>
<comment type="caution">
    <text evidence="8">The sequence shown here is derived from an EMBL/GenBank/DDBJ whole genome shotgun (WGS) entry which is preliminary data.</text>
</comment>
<feature type="domain" description="4Fe-4S ferredoxin-type" evidence="7">
    <location>
        <begin position="599"/>
        <end position="630"/>
    </location>
</feature>
<proteinExistence type="predicted"/>
<dbReference type="GO" id="GO:0046872">
    <property type="term" value="F:metal ion binding"/>
    <property type="evidence" value="ECO:0007669"/>
    <property type="project" value="UniProtKB-KW"/>
</dbReference>
<dbReference type="InterPro" id="IPR023753">
    <property type="entry name" value="FAD/NAD-binding_dom"/>
</dbReference>
<dbReference type="SUPFAM" id="SSF51971">
    <property type="entry name" value="Nucleotide-binding domain"/>
    <property type="match status" value="1"/>
</dbReference>
<evidence type="ECO:0000256" key="2">
    <source>
        <dbReference type="ARBA" id="ARBA00022723"/>
    </source>
</evidence>
<dbReference type="Proteomes" id="UP000886819">
    <property type="component" value="Unassembled WGS sequence"/>
</dbReference>
<dbReference type="SUPFAM" id="SSF54862">
    <property type="entry name" value="4Fe-4S ferredoxins"/>
    <property type="match status" value="1"/>
</dbReference>
<dbReference type="SUPFAM" id="SSF54292">
    <property type="entry name" value="2Fe-2S ferredoxin-like"/>
    <property type="match status" value="1"/>
</dbReference>
<dbReference type="Pfam" id="PF07992">
    <property type="entry name" value="Pyr_redox_2"/>
    <property type="match status" value="1"/>
</dbReference>
<organism evidence="8 9">
    <name type="scientific">Candidatus Avichristensenella intestinipullorum</name>
    <dbReference type="NCBI Taxonomy" id="2840693"/>
    <lineage>
        <taxon>Bacteria</taxon>
        <taxon>Bacillati</taxon>
        <taxon>Bacillota</taxon>
        <taxon>Clostridia</taxon>
        <taxon>Candidatus Avichristensenella</taxon>
    </lineage>
</organism>
<dbReference type="InterPro" id="IPR036010">
    <property type="entry name" value="2Fe-2S_ferredoxin-like_sf"/>
</dbReference>
<keyword evidence="3" id="KW-0677">Repeat</keyword>
<dbReference type="PROSITE" id="PS51379">
    <property type="entry name" value="4FE4S_FER_2"/>
    <property type="match status" value="2"/>
</dbReference>
<feature type="domain" description="2Fe-2S ferredoxin-type" evidence="6">
    <location>
        <begin position="1"/>
        <end position="77"/>
    </location>
</feature>
<reference evidence="8" key="2">
    <citation type="journal article" date="2021" name="PeerJ">
        <title>Extensive microbial diversity within the chicken gut microbiome revealed by metagenomics and culture.</title>
        <authorList>
            <person name="Gilroy R."/>
            <person name="Ravi A."/>
            <person name="Getino M."/>
            <person name="Pursley I."/>
            <person name="Horton D.L."/>
            <person name="Alikhan N.F."/>
            <person name="Baker D."/>
            <person name="Gharbi K."/>
            <person name="Hall N."/>
            <person name="Watson M."/>
            <person name="Adriaenssens E.M."/>
            <person name="Foster-Nyarko E."/>
            <person name="Jarju S."/>
            <person name="Secka A."/>
            <person name="Antonio M."/>
            <person name="Oren A."/>
            <person name="Chaudhuri R.R."/>
            <person name="La Ragione R."/>
            <person name="Hildebrand F."/>
            <person name="Pallen M.J."/>
        </authorList>
    </citation>
    <scope>NUCLEOTIDE SEQUENCE</scope>
    <source>
        <strain evidence="8">ChiHile30-977</strain>
    </source>
</reference>
<dbReference type="InterPro" id="IPR036188">
    <property type="entry name" value="FAD/NAD-bd_sf"/>
</dbReference>
<dbReference type="Gene3D" id="3.50.50.60">
    <property type="entry name" value="FAD/NAD(P)-binding domain"/>
    <property type="match status" value="2"/>
</dbReference>
<dbReference type="PROSITE" id="PS00198">
    <property type="entry name" value="4FE4S_FER_1"/>
    <property type="match status" value="1"/>
</dbReference>
<reference evidence="8" key="1">
    <citation type="submission" date="2020-10" db="EMBL/GenBank/DDBJ databases">
        <authorList>
            <person name="Gilroy R."/>
        </authorList>
    </citation>
    <scope>NUCLEOTIDE SEQUENCE</scope>
    <source>
        <strain evidence="8">ChiHile30-977</strain>
    </source>
</reference>
<keyword evidence="5" id="KW-0411">Iron-sulfur</keyword>
<dbReference type="NCBIfam" id="NF009410">
    <property type="entry name" value="PRK12771.1"/>
    <property type="match status" value="1"/>
</dbReference>
<dbReference type="Gene3D" id="3.30.70.20">
    <property type="match status" value="1"/>
</dbReference>
<dbReference type="PANTHER" id="PTHR42783:SF3">
    <property type="entry name" value="GLUTAMATE SYNTHASE [NADPH] SMALL CHAIN-RELATED"/>
    <property type="match status" value="1"/>
</dbReference>
<dbReference type="FunFam" id="3.30.70.20:FF:000035">
    <property type="entry name" value="Iron hydrogenase 1"/>
    <property type="match status" value="1"/>
</dbReference>
<gene>
    <name evidence="8" type="ORF">IAA66_04790</name>
</gene>
<dbReference type="InterPro" id="IPR001041">
    <property type="entry name" value="2Fe-2S_ferredoxin-type"/>
</dbReference>
<sequence>MNIKVDGRDITIRQGVSLLTGLLENGFDIPNLCYLPELEGYGGCGLCLVEIQGMNKPARACAITPWEGMEVQTTSERIEKSRQVSLGLLLSDHRGDCRPPCRNRCPANQDCQGYIGLIADGQFEEAFRLIMEDNPLPGCIGRVCPHPCEEKCRRDLLEGPLAIMQLKRFAADTAGDAFVPQAAAPTGKRVAVVGAGPAGLTAAYFLARRGHGVEIFEMMPAPGGMLRYGIPAYRLSKDIVDKETARIQKLGVAIHYGRKLGRDVQLEELRRRFDAVFVAVGAWESSSLGCANDTLSGVLGGIDFLRDVAEGRAPSVGERVAVVGGGNTAMDAVRTCVRLGAREVCLIYRRTRAEMPAEKIEIEEAEEEGVRFHFLVTPESVLEQDGRAVGLRLARMRLGEPDASGRRRPEPTGETEDMAFDTIIAAIGQKVRPDGIEALDKHRWRTIKAAEGTFATNLEGVFAGGDAINDGPGIAISAIAHGKQAAQAIDSYLAGALKPVVAPFLVERTNVTREDLPPVAAVERTPVQAAPAQARVKHFEEYVRTYTPEEAIREAKRCLECGCCDLYDCRLLPLLQRYDAQAAGIQGRARKNPPDRSHPAIWRDANKCVLCGLCVRACQTLVGKTALGFEGRGFETGAQPAFHWPLMESDCISCGYCAAICPTGALQERRPFEKTPPLPLEKEEVTCTYCPRGCRYELHRYGSRVLKAVPLRQAENCSLGRFGPVVADERAHRFADGEREALRKVLTGDLRYFQGDAQAVLQALSL</sequence>
<evidence type="ECO:0000259" key="7">
    <source>
        <dbReference type="PROSITE" id="PS51379"/>
    </source>
</evidence>
<evidence type="ECO:0000313" key="9">
    <source>
        <dbReference type="Proteomes" id="UP000886819"/>
    </source>
</evidence>
<dbReference type="AlphaFoldDB" id="A0A9D0YW96"/>
<dbReference type="PANTHER" id="PTHR42783">
    <property type="entry name" value="GLUTAMATE SYNTHASE [NADPH] SMALL CHAIN"/>
    <property type="match status" value="1"/>
</dbReference>
<dbReference type="PRINTS" id="PR00419">
    <property type="entry name" value="ADXRDTASE"/>
</dbReference>
<dbReference type="Pfam" id="PF13510">
    <property type="entry name" value="Fer2_4"/>
    <property type="match status" value="1"/>
</dbReference>
<evidence type="ECO:0000313" key="8">
    <source>
        <dbReference type="EMBL" id="HIQ62889.1"/>
    </source>
</evidence>
<keyword evidence="2" id="KW-0479">Metal-binding</keyword>
<evidence type="ECO:0000259" key="6">
    <source>
        <dbReference type="PROSITE" id="PS51085"/>
    </source>
</evidence>
<dbReference type="Pfam" id="PF14691">
    <property type="entry name" value="Fer4_20"/>
    <property type="match status" value="1"/>
</dbReference>
<dbReference type="InterPro" id="IPR017896">
    <property type="entry name" value="4Fe4S_Fe-S-bd"/>
</dbReference>
<dbReference type="InterPro" id="IPR009051">
    <property type="entry name" value="Helical_ferredxn"/>
</dbReference>
<keyword evidence="1" id="KW-0004">4Fe-4S</keyword>
<evidence type="ECO:0000256" key="1">
    <source>
        <dbReference type="ARBA" id="ARBA00022485"/>
    </source>
</evidence>
<evidence type="ECO:0000256" key="5">
    <source>
        <dbReference type="ARBA" id="ARBA00023014"/>
    </source>
</evidence>
<protein>
    <submittedName>
        <fullName evidence="8">FAD-dependent oxidoreductase</fullName>
    </submittedName>
</protein>
<evidence type="ECO:0000256" key="4">
    <source>
        <dbReference type="ARBA" id="ARBA00023004"/>
    </source>
</evidence>